<name>A0ABS8G581_9ALTE</name>
<dbReference type="EMBL" id="JAJEWP010000001">
    <property type="protein sequence ID" value="MCC2615710.1"/>
    <property type="molecule type" value="Genomic_DNA"/>
</dbReference>
<dbReference type="PANTHER" id="PTHR42208">
    <property type="entry name" value="HEAVY METAL TRANSPORTER-RELATED"/>
    <property type="match status" value="1"/>
</dbReference>
<evidence type="ECO:0000259" key="2">
    <source>
        <dbReference type="Pfam" id="PF13386"/>
    </source>
</evidence>
<keyword evidence="1" id="KW-0472">Membrane</keyword>
<feature type="transmembrane region" description="Helical" evidence="1">
    <location>
        <begin position="162"/>
        <end position="183"/>
    </location>
</feature>
<feature type="transmembrane region" description="Helical" evidence="1">
    <location>
        <begin position="81"/>
        <end position="104"/>
    </location>
</feature>
<gene>
    <name evidence="3" type="ORF">LJ739_05600</name>
</gene>
<dbReference type="Proteomes" id="UP001520878">
    <property type="component" value="Unassembled WGS sequence"/>
</dbReference>
<protein>
    <submittedName>
        <fullName evidence="3">Sulfite exporter TauE/SafE family protein</fullName>
    </submittedName>
</protein>
<dbReference type="InterPro" id="IPR039447">
    <property type="entry name" value="UreH-like_TM_dom"/>
</dbReference>
<comment type="caution">
    <text evidence="3">The sequence shown here is derived from an EMBL/GenBank/DDBJ whole genome shotgun (WGS) entry which is preliminary data.</text>
</comment>
<feature type="transmembrane region" description="Helical" evidence="1">
    <location>
        <begin position="54"/>
        <end position="75"/>
    </location>
</feature>
<keyword evidence="1" id="KW-0812">Transmembrane</keyword>
<reference evidence="3 4" key="1">
    <citation type="submission" date="2021-10" db="EMBL/GenBank/DDBJ databases">
        <title>Draft genome of Aestuariibacter halophilus JC2043.</title>
        <authorList>
            <person name="Emsley S.A."/>
            <person name="Pfannmuller K.M."/>
            <person name="Ushijima B."/>
            <person name="Saw J.H."/>
            <person name="Videau P."/>
        </authorList>
    </citation>
    <scope>NUCLEOTIDE SEQUENCE [LARGE SCALE GENOMIC DNA]</scope>
    <source>
        <strain evidence="3 4">JC2043</strain>
    </source>
</reference>
<dbReference type="RefSeq" id="WP_229157868.1">
    <property type="nucleotide sequence ID" value="NZ_JAJEWP010000001.1"/>
</dbReference>
<keyword evidence="1" id="KW-1133">Transmembrane helix</keyword>
<feature type="transmembrane region" description="Helical" evidence="1">
    <location>
        <begin position="12"/>
        <end position="34"/>
    </location>
</feature>
<proteinExistence type="predicted"/>
<sequence>MTTDLNLVSAFLIGLAGSVHCIGMCGGVVSALSFAIPRQKAAWPYHLAYNFGRIFSYSVAGAITGSLGGIATYGISGAGVWLGMISAIFLILLGLYLGQWWTVLSRLESLGHRIWRRLQPLGKRWVPFKNPFYALGYGIVWGWLPCGLVYSTLTWSMASGSALMGAGVMFAFGLGTLPALLTVGSSATTVRELMANALFRKTISLILVLTGLILLGANVHNAWVN</sequence>
<evidence type="ECO:0000256" key="1">
    <source>
        <dbReference type="SAM" id="Phobius"/>
    </source>
</evidence>
<evidence type="ECO:0000313" key="4">
    <source>
        <dbReference type="Proteomes" id="UP001520878"/>
    </source>
</evidence>
<feature type="transmembrane region" description="Helical" evidence="1">
    <location>
        <begin position="203"/>
        <end position="223"/>
    </location>
</feature>
<organism evidence="3 4">
    <name type="scientific">Fluctibacter halophilus</name>
    <dbReference type="NCBI Taxonomy" id="226011"/>
    <lineage>
        <taxon>Bacteria</taxon>
        <taxon>Pseudomonadati</taxon>
        <taxon>Pseudomonadota</taxon>
        <taxon>Gammaproteobacteria</taxon>
        <taxon>Alteromonadales</taxon>
        <taxon>Alteromonadaceae</taxon>
        <taxon>Fluctibacter</taxon>
    </lineage>
</organism>
<dbReference type="PANTHER" id="PTHR42208:SF1">
    <property type="entry name" value="HEAVY METAL TRANSPORTER"/>
    <property type="match status" value="1"/>
</dbReference>
<dbReference type="Pfam" id="PF13386">
    <property type="entry name" value="DsbD_2"/>
    <property type="match status" value="1"/>
</dbReference>
<feature type="transmembrane region" description="Helical" evidence="1">
    <location>
        <begin position="132"/>
        <end position="150"/>
    </location>
</feature>
<feature type="domain" description="Urease accessory protein UreH-like transmembrane" evidence="2">
    <location>
        <begin position="10"/>
        <end position="212"/>
    </location>
</feature>
<accession>A0ABS8G581</accession>
<evidence type="ECO:0000313" key="3">
    <source>
        <dbReference type="EMBL" id="MCC2615710.1"/>
    </source>
</evidence>
<keyword evidence="4" id="KW-1185">Reference proteome</keyword>